<dbReference type="EMBL" id="CP134146">
    <property type="protein sequence ID" value="WNC69293.1"/>
    <property type="molecule type" value="Genomic_DNA"/>
</dbReference>
<evidence type="ECO:0000256" key="6">
    <source>
        <dbReference type="RuleBase" id="RU003707"/>
    </source>
</evidence>
<dbReference type="PANTHER" id="PTHR43149">
    <property type="entry name" value="ENOYL-COA HYDRATASE"/>
    <property type="match status" value="1"/>
</dbReference>
<dbReference type="PROSITE" id="PS00166">
    <property type="entry name" value="ENOYL_COA_HYDRATASE"/>
    <property type="match status" value="1"/>
</dbReference>
<evidence type="ECO:0000256" key="4">
    <source>
        <dbReference type="ARBA" id="ARBA00023098"/>
    </source>
</evidence>
<accession>A0ABY9TKE2</accession>
<evidence type="ECO:0000256" key="3">
    <source>
        <dbReference type="ARBA" id="ARBA00022832"/>
    </source>
</evidence>
<evidence type="ECO:0000256" key="2">
    <source>
        <dbReference type="ARBA" id="ARBA00005254"/>
    </source>
</evidence>
<comment type="similarity">
    <text evidence="2 6">Belongs to the enoyl-CoA hydratase/isomerase family.</text>
</comment>
<evidence type="ECO:0000313" key="7">
    <source>
        <dbReference type="EMBL" id="WNC69293.1"/>
    </source>
</evidence>
<evidence type="ECO:0000256" key="1">
    <source>
        <dbReference type="ARBA" id="ARBA00005005"/>
    </source>
</evidence>
<name>A0ABY9TKE2_9GAMM</name>
<keyword evidence="3" id="KW-0276">Fatty acid metabolism</keyword>
<organism evidence="7 8">
    <name type="scientific">Thalassotalea nanhaiensis</name>
    <dbReference type="NCBI Taxonomy" id="3065648"/>
    <lineage>
        <taxon>Bacteria</taxon>
        <taxon>Pseudomonadati</taxon>
        <taxon>Pseudomonadota</taxon>
        <taxon>Gammaproteobacteria</taxon>
        <taxon>Alteromonadales</taxon>
        <taxon>Colwelliaceae</taxon>
        <taxon>Thalassotalea</taxon>
    </lineage>
</organism>
<gene>
    <name evidence="7" type="ORF">RI845_03860</name>
</gene>
<protein>
    <submittedName>
        <fullName evidence="7">Crotonase/enoyl-CoA hydratase family protein</fullName>
    </submittedName>
</protein>
<dbReference type="Proteomes" id="UP001248581">
    <property type="component" value="Chromosome"/>
</dbReference>
<dbReference type="Gene3D" id="3.90.226.10">
    <property type="entry name" value="2-enoyl-CoA Hydratase, Chain A, domain 1"/>
    <property type="match status" value="1"/>
</dbReference>
<dbReference type="NCBIfam" id="NF005699">
    <property type="entry name" value="PRK07509.1"/>
    <property type="match status" value="1"/>
</dbReference>
<dbReference type="InterPro" id="IPR029045">
    <property type="entry name" value="ClpP/crotonase-like_dom_sf"/>
</dbReference>
<sequence length="268" mass="29985">MTEQRITLKIENNIAIVNLNRADKHNAIDMAMFHALDKVSKKLSKNKAIRAVFLSGNGEDFCSGLDVKSVLKAKSNILQLLFKFIPGNSNLAQRVSTNWRKIPVPVVAIIQGRCWGGGLQIALGADFRITTPDASLSIMEAKWGLIPDMGANLALRELVNIDIAKHLAMTGEIINAQQALKYGLITQVSNDPYQAALRLIEPVIERSPDSVAAVKKLYNNNWHKKSWHMLAKESLYQIKVILGKNQQRAVKKQLSPEHAKDFDNRQNW</sequence>
<keyword evidence="8" id="KW-1185">Reference proteome</keyword>
<dbReference type="RefSeq" id="WP_348388437.1">
    <property type="nucleotide sequence ID" value="NZ_CP134146.1"/>
</dbReference>
<dbReference type="PANTHER" id="PTHR43149:SF1">
    <property type="entry name" value="DELTA(3,5)-DELTA(2,4)-DIENOYL-COA ISOMERASE, MITOCHONDRIAL"/>
    <property type="match status" value="1"/>
</dbReference>
<dbReference type="Gene3D" id="1.10.12.10">
    <property type="entry name" value="Lyase 2-enoyl-coa Hydratase, Chain A, domain 2"/>
    <property type="match status" value="1"/>
</dbReference>
<dbReference type="InterPro" id="IPR014748">
    <property type="entry name" value="Enoyl-CoA_hydra_C"/>
</dbReference>
<keyword evidence="4" id="KW-0443">Lipid metabolism</keyword>
<evidence type="ECO:0000256" key="5">
    <source>
        <dbReference type="ARBA" id="ARBA00023235"/>
    </source>
</evidence>
<evidence type="ECO:0000313" key="8">
    <source>
        <dbReference type="Proteomes" id="UP001248581"/>
    </source>
</evidence>
<dbReference type="InterPro" id="IPR018376">
    <property type="entry name" value="Enoyl-CoA_hyd/isom_CS"/>
</dbReference>
<dbReference type="Pfam" id="PF00378">
    <property type="entry name" value="ECH_1"/>
    <property type="match status" value="1"/>
</dbReference>
<dbReference type="SUPFAM" id="SSF52096">
    <property type="entry name" value="ClpP/crotonase"/>
    <property type="match status" value="1"/>
</dbReference>
<dbReference type="CDD" id="cd06558">
    <property type="entry name" value="crotonase-like"/>
    <property type="match status" value="1"/>
</dbReference>
<reference evidence="8" key="1">
    <citation type="submission" date="2023-09" db="EMBL/GenBank/DDBJ databases">
        <authorList>
            <person name="Li S."/>
            <person name="Li X."/>
            <person name="Zhang C."/>
            <person name="Zhao Z."/>
        </authorList>
    </citation>
    <scope>NUCLEOTIDE SEQUENCE [LARGE SCALE GENOMIC DNA]</scope>
    <source>
        <strain evidence="8">SQ345</strain>
    </source>
</reference>
<proteinExistence type="inferred from homology"/>
<dbReference type="InterPro" id="IPR001753">
    <property type="entry name" value="Enoyl-CoA_hydra/iso"/>
</dbReference>
<dbReference type="InterPro" id="IPR045002">
    <property type="entry name" value="Ech1-like"/>
</dbReference>
<comment type="pathway">
    <text evidence="1">Lipid metabolism; fatty acid beta-oxidation.</text>
</comment>
<keyword evidence="5" id="KW-0413">Isomerase</keyword>